<organism evidence="1 2">
    <name type="scientific">Dendronalium phyllosphericum CENA369</name>
    <dbReference type="NCBI Taxonomy" id="1725256"/>
    <lineage>
        <taxon>Bacteria</taxon>
        <taxon>Bacillati</taxon>
        <taxon>Cyanobacteriota</taxon>
        <taxon>Cyanophyceae</taxon>
        <taxon>Nostocales</taxon>
        <taxon>Nostocaceae</taxon>
        <taxon>Dendronalium</taxon>
        <taxon>Dendronalium phyllosphericum</taxon>
    </lineage>
</organism>
<reference evidence="1 2" key="1">
    <citation type="journal article" date="2021" name="Int. J. Syst. Evol. Microbiol.">
        <title>Amazonocrinis nigriterrae gen. nov., sp. nov., Atlanticothrix silvestris gen. nov., sp. nov. and Dendronalium phyllosphericum gen. nov., sp. nov., nostocacean cyanobacteria from Brazilian environments.</title>
        <authorList>
            <person name="Alvarenga D.O."/>
            <person name="Andreote A.P.D."/>
            <person name="Branco L.H.Z."/>
            <person name="Delbaje E."/>
            <person name="Cruz R.B."/>
            <person name="Varani A.M."/>
            <person name="Fiore M.F."/>
        </authorList>
    </citation>
    <scope>NUCLEOTIDE SEQUENCE [LARGE SCALE GENOMIC DNA]</scope>
    <source>
        <strain evidence="1 2">CENA369</strain>
    </source>
</reference>
<dbReference type="RefSeq" id="WP_214433375.1">
    <property type="nucleotide sequence ID" value="NZ_CAWPUQ010000315.1"/>
</dbReference>
<comment type="caution">
    <text evidence="1">The sequence shown here is derived from an EMBL/GenBank/DDBJ whole genome shotgun (WGS) entry which is preliminary data.</text>
</comment>
<proteinExistence type="predicted"/>
<keyword evidence="2" id="KW-1185">Reference proteome</keyword>
<dbReference type="Proteomes" id="UP000662314">
    <property type="component" value="Unassembled WGS sequence"/>
</dbReference>
<sequence length="78" mass="8995">MSEDNVFQPDPEWDYYEIWESLHSVKSKIEAGLTFLAKQELADNSTDEKLVEILDPALSELGRLVEDELSDSIDYEDE</sequence>
<dbReference type="AlphaFoldDB" id="A0A8J7I625"/>
<dbReference type="EMBL" id="JAECZA010000078">
    <property type="protein sequence ID" value="MBH8574568.1"/>
    <property type="molecule type" value="Genomic_DNA"/>
</dbReference>
<name>A0A8J7I625_9NOST</name>
<evidence type="ECO:0000313" key="2">
    <source>
        <dbReference type="Proteomes" id="UP000662314"/>
    </source>
</evidence>
<accession>A0A8J7I625</accession>
<evidence type="ECO:0000313" key="1">
    <source>
        <dbReference type="EMBL" id="MBH8574568.1"/>
    </source>
</evidence>
<gene>
    <name evidence="1" type="ORF">I8752_16360</name>
</gene>
<protein>
    <submittedName>
        <fullName evidence="1">Uncharacterized protein</fullName>
    </submittedName>
</protein>